<keyword evidence="5" id="KW-0812">Transmembrane</keyword>
<dbReference type="SUPFAM" id="SSF47661">
    <property type="entry name" value="t-snare proteins"/>
    <property type="match status" value="1"/>
</dbReference>
<gene>
    <name evidence="7" type="ORF">URODEC1_LOCUS10783</name>
</gene>
<evidence type="ECO:0000256" key="3">
    <source>
        <dbReference type="SAM" id="Coils"/>
    </source>
</evidence>
<dbReference type="Pfam" id="PF00804">
    <property type="entry name" value="Syntaxin"/>
    <property type="match status" value="1"/>
</dbReference>
<comment type="similarity">
    <text evidence="1">Belongs to the syntaxin family.</text>
</comment>
<dbReference type="InterPro" id="IPR006011">
    <property type="entry name" value="Syntaxin_N"/>
</dbReference>
<evidence type="ECO:0000256" key="5">
    <source>
        <dbReference type="SAM" id="Phobius"/>
    </source>
</evidence>
<feature type="region of interest" description="Disordered" evidence="4">
    <location>
        <begin position="1"/>
        <end position="35"/>
    </location>
</feature>
<dbReference type="PROSITE" id="PS50192">
    <property type="entry name" value="T_SNARE"/>
    <property type="match status" value="1"/>
</dbReference>
<dbReference type="PANTHER" id="PTHR19957">
    <property type="entry name" value="SYNTAXIN"/>
    <property type="match status" value="1"/>
</dbReference>
<keyword evidence="5" id="KW-0472">Membrane</keyword>
<sequence length="317" mass="32789">MNDLMTDSFVAAAAKAQQGSAPTPTPSPGGGDQPELRAFLAEAEAAKSEMAALRDELSRLRAAHEASRHAVVGGGRAATQAALVRLLGSARRLRARLASMDRRAPAPAAQAAAGLRGRVHDLTADLQALRRQVSSERREDAARRYLAVAGDAPTEEQLDRLLASTGDDSDAAMRAALLSAAAPAAAAAEEQEEAAREVAEVERGLLELQQVFLDMAALVEAQGAPLDDIERHVAAAAGDVGAAEAELKEARRLQGEARRRRVCLAGGIAALLLVAVAIAVVAALVLARRGGGGSAGNHVLQIAADLPAARGDIWFSP</sequence>
<keyword evidence="2" id="KW-0813">Transport</keyword>
<reference evidence="7" key="1">
    <citation type="submission" date="2024-10" db="EMBL/GenBank/DDBJ databases">
        <authorList>
            <person name="Ryan C."/>
        </authorList>
    </citation>
    <scope>NUCLEOTIDE SEQUENCE [LARGE SCALE GENOMIC DNA]</scope>
</reference>
<evidence type="ECO:0000256" key="2">
    <source>
        <dbReference type="ARBA" id="ARBA00022927"/>
    </source>
</evidence>
<accession>A0ABC8W7T1</accession>
<keyword evidence="8" id="KW-1185">Reference proteome</keyword>
<feature type="coiled-coil region" evidence="3">
    <location>
        <begin position="112"/>
        <end position="139"/>
    </location>
</feature>
<keyword evidence="5" id="KW-1133">Transmembrane helix</keyword>
<proteinExistence type="inferred from homology"/>
<name>A0ABC8W7T1_9POAL</name>
<dbReference type="PROSITE" id="PS00914">
    <property type="entry name" value="SYNTAXIN"/>
    <property type="match status" value="1"/>
</dbReference>
<evidence type="ECO:0000313" key="7">
    <source>
        <dbReference type="EMBL" id="CAL4903849.1"/>
    </source>
</evidence>
<keyword evidence="3" id="KW-0175">Coiled coil</keyword>
<dbReference type="EMBL" id="OZ075121">
    <property type="protein sequence ID" value="CAL4903849.1"/>
    <property type="molecule type" value="Genomic_DNA"/>
</dbReference>
<feature type="transmembrane region" description="Helical" evidence="5">
    <location>
        <begin position="262"/>
        <end position="287"/>
    </location>
</feature>
<dbReference type="InterPro" id="IPR006012">
    <property type="entry name" value="Syntaxin/epimorphin_CS"/>
</dbReference>
<dbReference type="AlphaFoldDB" id="A0ABC8W7T1"/>
<feature type="compositionally biased region" description="Low complexity" evidence="4">
    <location>
        <begin position="11"/>
        <end position="22"/>
    </location>
</feature>
<evidence type="ECO:0000256" key="1">
    <source>
        <dbReference type="ARBA" id="ARBA00009063"/>
    </source>
</evidence>
<organism evidence="7 8">
    <name type="scientific">Urochloa decumbens</name>
    <dbReference type="NCBI Taxonomy" id="240449"/>
    <lineage>
        <taxon>Eukaryota</taxon>
        <taxon>Viridiplantae</taxon>
        <taxon>Streptophyta</taxon>
        <taxon>Embryophyta</taxon>
        <taxon>Tracheophyta</taxon>
        <taxon>Spermatophyta</taxon>
        <taxon>Magnoliopsida</taxon>
        <taxon>Liliopsida</taxon>
        <taxon>Poales</taxon>
        <taxon>Poaceae</taxon>
        <taxon>PACMAD clade</taxon>
        <taxon>Panicoideae</taxon>
        <taxon>Panicodae</taxon>
        <taxon>Paniceae</taxon>
        <taxon>Melinidinae</taxon>
        <taxon>Urochloa</taxon>
    </lineage>
</organism>
<dbReference type="Proteomes" id="UP001497457">
    <property type="component" value="Chromosome 11b"/>
</dbReference>
<dbReference type="InterPro" id="IPR010989">
    <property type="entry name" value="SNARE"/>
</dbReference>
<feature type="coiled-coil region" evidence="3">
    <location>
        <begin position="36"/>
        <end position="70"/>
    </location>
</feature>
<evidence type="ECO:0000313" key="8">
    <source>
        <dbReference type="Proteomes" id="UP001497457"/>
    </source>
</evidence>
<dbReference type="Gene3D" id="1.20.58.70">
    <property type="match status" value="1"/>
</dbReference>
<dbReference type="PANTHER" id="PTHR19957:SF266">
    <property type="entry name" value="OS12G0192300 PROTEIN"/>
    <property type="match status" value="1"/>
</dbReference>
<keyword evidence="2" id="KW-0653">Protein transport</keyword>
<protein>
    <recommendedName>
        <fullName evidence="6">t-SNARE coiled-coil homology domain-containing protein</fullName>
    </recommendedName>
</protein>
<dbReference type="GO" id="GO:0015031">
    <property type="term" value="P:protein transport"/>
    <property type="evidence" value="ECO:0007669"/>
    <property type="project" value="UniProtKB-KW"/>
</dbReference>
<dbReference type="InterPro" id="IPR000727">
    <property type="entry name" value="T_SNARE_dom"/>
</dbReference>
<feature type="domain" description="T-SNARE coiled-coil homology" evidence="6">
    <location>
        <begin position="188"/>
        <end position="250"/>
    </location>
</feature>
<dbReference type="InterPro" id="IPR045242">
    <property type="entry name" value="Syntaxin"/>
</dbReference>
<feature type="coiled-coil region" evidence="3">
    <location>
        <begin position="184"/>
        <end position="211"/>
    </location>
</feature>
<evidence type="ECO:0000259" key="6">
    <source>
        <dbReference type="PROSITE" id="PS50192"/>
    </source>
</evidence>
<dbReference type="SMART" id="SM00397">
    <property type="entry name" value="t_SNARE"/>
    <property type="match status" value="1"/>
</dbReference>
<evidence type="ECO:0000256" key="4">
    <source>
        <dbReference type="SAM" id="MobiDB-lite"/>
    </source>
</evidence>